<reference evidence="4" key="1">
    <citation type="submission" date="2017-02" db="UniProtKB">
        <authorList>
            <consortium name="WormBaseParasite"/>
        </authorList>
    </citation>
    <scope>IDENTIFICATION</scope>
</reference>
<dbReference type="PROSITE" id="PS51904">
    <property type="entry name" value="GLYCOSYL_HYDROL_F25_2"/>
    <property type="match status" value="1"/>
</dbReference>
<dbReference type="WBParaSite" id="SMUV_0000017401-mRNA-1">
    <property type="protein sequence ID" value="SMUV_0000017401-mRNA-1"/>
    <property type="gene ID" value="SMUV_0000017401"/>
</dbReference>
<dbReference type="Pfam" id="PF01183">
    <property type="entry name" value="Glyco_hydro_25"/>
    <property type="match status" value="1"/>
</dbReference>
<dbReference type="GO" id="GO:0007165">
    <property type="term" value="P:signal transduction"/>
    <property type="evidence" value="ECO:0007669"/>
    <property type="project" value="TreeGrafter"/>
</dbReference>
<dbReference type="GO" id="GO:0003796">
    <property type="term" value="F:lysozyme activity"/>
    <property type="evidence" value="ECO:0007669"/>
    <property type="project" value="InterPro"/>
</dbReference>
<dbReference type="InterPro" id="IPR017853">
    <property type="entry name" value="GH"/>
</dbReference>
<dbReference type="PANTHER" id="PTHR23208:SF36">
    <property type="entry name" value="LYSOZYME-RELATED"/>
    <property type="match status" value="1"/>
</dbReference>
<evidence type="ECO:0000313" key="4">
    <source>
        <dbReference type="WBParaSite" id="SMUV_0000017401-mRNA-1"/>
    </source>
</evidence>
<organism evidence="3 4">
    <name type="scientific">Syphacia muris</name>
    <dbReference type="NCBI Taxonomy" id="451379"/>
    <lineage>
        <taxon>Eukaryota</taxon>
        <taxon>Metazoa</taxon>
        <taxon>Ecdysozoa</taxon>
        <taxon>Nematoda</taxon>
        <taxon>Chromadorea</taxon>
        <taxon>Rhabditida</taxon>
        <taxon>Spirurina</taxon>
        <taxon>Oxyuridomorpha</taxon>
        <taxon>Oxyuroidea</taxon>
        <taxon>Oxyuridae</taxon>
        <taxon>Syphacia</taxon>
    </lineage>
</organism>
<dbReference type="SUPFAM" id="SSF51445">
    <property type="entry name" value="(Trans)glycosidases"/>
    <property type="match status" value="1"/>
</dbReference>
<evidence type="ECO:0000256" key="2">
    <source>
        <dbReference type="ARBA" id="ARBA00022729"/>
    </source>
</evidence>
<accession>A0A0N5A7Z9</accession>
<keyword evidence="3" id="KW-1185">Reference proteome</keyword>
<dbReference type="Gene3D" id="3.20.20.80">
    <property type="entry name" value="Glycosidases"/>
    <property type="match status" value="1"/>
</dbReference>
<name>A0A0N5A7Z9_9BILA</name>
<protein>
    <submittedName>
        <fullName evidence="4">Glycoside hydrolase</fullName>
    </submittedName>
</protein>
<keyword evidence="2" id="KW-0732">Signal</keyword>
<dbReference type="STRING" id="451379.A0A0N5A7Z9"/>
<proteinExistence type="inferred from homology"/>
<sequence>LIILTLISTVSSKEGFDAIQAISKTTFNCLKQNGKSFFIARIWRSSGKVDSTGIQNIVNAREAGWSDVGAYVFPCASSSCPSAAAQIQSAIASLKKANAVVNYVWVDLETYGSLWWDHTKNRQFIENMVKEIKALGYKPGIYASKTMWNTIVGSDYKGLSSYPLWWATYNNKDSMAGYTAFGGWSTPYIHQYHGTETGPCSVSMDLNYKQ</sequence>
<comment type="similarity">
    <text evidence="1">Belongs to the glycosyl hydrolase 25 family.</text>
</comment>
<dbReference type="GO" id="GO:0009253">
    <property type="term" value="P:peptidoglycan catabolic process"/>
    <property type="evidence" value="ECO:0007669"/>
    <property type="project" value="InterPro"/>
</dbReference>
<evidence type="ECO:0000256" key="1">
    <source>
        <dbReference type="ARBA" id="ARBA00010646"/>
    </source>
</evidence>
<dbReference type="AlphaFoldDB" id="A0A0N5A7Z9"/>
<dbReference type="Proteomes" id="UP000046393">
    <property type="component" value="Unplaced"/>
</dbReference>
<dbReference type="InterPro" id="IPR051595">
    <property type="entry name" value="GH25_Enzymes"/>
</dbReference>
<dbReference type="GO" id="GO:0016998">
    <property type="term" value="P:cell wall macromolecule catabolic process"/>
    <property type="evidence" value="ECO:0007669"/>
    <property type="project" value="InterPro"/>
</dbReference>
<evidence type="ECO:0000313" key="3">
    <source>
        <dbReference type="Proteomes" id="UP000046393"/>
    </source>
</evidence>
<dbReference type="GO" id="GO:0045087">
    <property type="term" value="P:innate immune response"/>
    <property type="evidence" value="ECO:0007669"/>
    <property type="project" value="TreeGrafter"/>
</dbReference>
<dbReference type="PANTHER" id="PTHR23208">
    <property type="entry name" value="LYSOZYME PROTEIN"/>
    <property type="match status" value="1"/>
</dbReference>
<dbReference type="InterPro" id="IPR002053">
    <property type="entry name" value="Glyco_hydro_25"/>
</dbReference>